<sequence length="107" mass="11788">MWRGRFNTLLKRQAPSSSAPELGHVQRPTYAAVSEEPASESEVLVRIQKMKNKKSGGMIELAQKCGDLSISPVQYRLTEGYLARGNSLSQFLSTLSQPSRNPGIPVE</sequence>
<comment type="caution">
    <text evidence="2">The sequence shown here is derived from an EMBL/GenBank/DDBJ whole genome shotgun (WGS) entry which is preliminary data.</text>
</comment>
<dbReference type="EMBL" id="JAVFWL010000003">
    <property type="protein sequence ID" value="KAK6744476.1"/>
    <property type="molecule type" value="Genomic_DNA"/>
</dbReference>
<accession>A0ABR1D4Y7</accession>
<evidence type="ECO:0000313" key="2">
    <source>
        <dbReference type="EMBL" id="KAK6744476.1"/>
    </source>
</evidence>
<protein>
    <submittedName>
        <fullName evidence="2">Uncharacterized protein</fullName>
    </submittedName>
</protein>
<dbReference type="Proteomes" id="UP001303046">
    <property type="component" value="Unassembled WGS sequence"/>
</dbReference>
<proteinExistence type="predicted"/>
<evidence type="ECO:0000313" key="3">
    <source>
        <dbReference type="Proteomes" id="UP001303046"/>
    </source>
</evidence>
<evidence type="ECO:0000256" key="1">
    <source>
        <dbReference type="SAM" id="MobiDB-lite"/>
    </source>
</evidence>
<name>A0ABR1D4Y7_NECAM</name>
<organism evidence="2 3">
    <name type="scientific">Necator americanus</name>
    <name type="common">Human hookworm</name>
    <dbReference type="NCBI Taxonomy" id="51031"/>
    <lineage>
        <taxon>Eukaryota</taxon>
        <taxon>Metazoa</taxon>
        <taxon>Ecdysozoa</taxon>
        <taxon>Nematoda</taxon>
        <taxon>Chromadorea</taxon>
        <taxon>Rhabditida</taxon>
        <taxon>Rhabditina</taxon>
        <taxon>Rhabditomorpha</taxon>
        <taxon>Strongyloidea</taxon>
        <taxon>Ancylostomatidae</taxon>
        <taxon>Bunostominae</taxon>
        <taxon>Necator</taxon>
    </lineage>
</organism>
<gene>
    <name evidence="2" type="primary">Necator_chrIII.g12048</name>
    <name evidence="2" type="ORF">RB195_011282</name>
</gene>
<reference evidence="2 3" key="1">
    <citation type="submission" date="2023-08" db="EMBL/GenBank/DDBJ databases">
        <title>A Necator americanus chromosomal reference genome.</title>
        <authorList>
            <person name="Ilik V."/>
            <person name="Petrzelkova K.J."/>
            <person name="Pardy F."/>
            <person name="Fuh T."/>
            <person name="Niatou-Singa F.S."/>
            <person name="Gouil Q."/>
            <person name="Baker L."/>
            <person name="Ritchie M.E."/>
            <person name="Jex A.R."/>
            <person name="Gazzola D."/>
            <person name="Li H."/>
            <person name="Toshio Fujiwara R."/>
            <person name="Zhan B."/>
            <person name="Aroian R.V."/>
            <person name="Pafco B."/>
            <person name="Schwarz E.M."/>
        </authorList>
    </citation>
    <scope>NUCLEOTIDE SEQUENCE [LARGE SCALE GENOMIC DNA]</scope>
    <source>
        <strain evidence="2 3">Aroian</strain>
        <tissue evidence="2">Whole animal</tissue>
    </source>
</reference>
<feature type="region of interest" description="Disordered" evidence="1">
    <location>
        <begin position="12"/>
        <end position="34"/>
    </location>
</feature>
<keyword evidence="3" id="KW-1185">Reference proteome</keyword>